<evidence type="ECO:0000313" key="4">
    <source>
        <dbReference type="Proteomes" id="UP000566819"/>
    </source>
</evidence>
<feature type="signal peptide" evidence="2">
    <location>
        <begin position="1"/>
        <end position="20"/>
    </location>
</feature>
<keyword evidence="2" id="KW-0732">Signal</keyword>
<evidence type="ECO:0000256" key="1">
    <source>
        <dbReference type="SAM" id="MobiDB-lite"/>
    </source>
</evidence>
<name>A0A8H4RQM9_9HELO</name>
<protein>
    <submittedName>
        <fullName evidence="3">Uncharacterized protein</fullName>
    </submittedName>
</protein>
<dbReference type="AlphaFoldDB" id="A0A8H4RQM9"/>
<proteinExistence type="predicted"/>
<feature type="region of interest" description="Disordered" evidence="1">
    <location>
        <begin position="198"/>
        <end position="217"/>
    </location>
</feature>
<gene>
    <name evidence="3" type="ORF">G7Y89_g4473</name>
</gene>
<comment type="caution">
    <text evidence="3">The sequence shown here is derived from an EMBL/GenBank/DDBJ whole genome shotgun (WGS) entry which is preliminary data.</text>
</comment>
<evidence type="ECO:0000313" key="3">
    <source>
        <dbReference type="EMBL" id="KAF4633631.1"/>
    </source>
</evidence>
<reference evidence="3 4" key="1">
    <citation type="submission" date="2020-03" db="EMBL/GenBank/DDBJ databases">
        <title>Draft Genome Sequence of Cudoniella acicularis.</title>
        <authorList>
            <person name="Buettner E."/>
            <person name="Kellner H."/>
        </authorList>
    </citation>
    <scope>NUCLEOTIDE SEQUENCE [LARGE SCALE GENOMIC DNA]</scope>
    <source>
        <strain evidence="3 4">DSM 108380</strain>
    </source>
</reference>
<organism evidence="3 4">
    <name type="scientific">Cudoniella acicularis</name>
    <dbReference type="NCBI Taxonomy" id="354080"/>
    <lineage>
        <taxon>Eukaryota</taxon>
        <taxon>Fungi</taxon>
        <taxon>Dikarya</taxon>
        <taxon>Ascomycota</taxon>
        <taxon>Pezizomycotina</taxon>
        <taxon>Leotiomycetes</taxon>
        <taxon>Helotiales</taxon>
        <taxon>Tricladiaceae</taxon>
        <taxon>Cudoniella</taxon>
    </lineage>
</organism>
<feature type="chain" id="PRO_5034302889" evidence="2">
    <location>
        <begin position="21"/>
        <end position="217"/>
    </location>
</feature>
<sequence length="217" mass="23229">MKFTTMTTMIVIAYCDFVAAAPFPRIFIVTHGAGLNTTSGLNLHIPLPKVFDHGKGVNTTTKEPFHLTIPIGNGRPNPIVLHTLPAPAPLSPWHSTLNTPNNPYLPTSSLHLATNLAAKSAEIDHNIENVSQRLQWIITHIKDTLDRIEKAGNASTAAESMKIAMPAVQEGEGQGMESDKELADVLKGLQLLESIGGLIDENEVPPPTRSAAPAPAS</sequence>
<dbReference type="Proteomes" id="UP000566819">
    <property type="component" value="Unassembled WGS sequence"/>
</dbReference>
<dbReference type="EMBL" id="JAAMPI010000244">
    <property type="protein sequence ID" value="KAF4633631.1"/>
    <property type="molecule type" value="Genomic_DNA"/>
</dbReference>
<keyword evidence="4" id="KW-1185">Reference proteome</keyword>
<evidence type="ECO:0000256" key="2">
    <source>
        <dbReference type="SAM" id="SignalP"/>
    </source>
</evidence>
<accession>A0A8H4RQM9</accession>